<dbReference type="CDD" id="cd00303">
    <property type="entry name" value="retropepsin_like"/>
    <property type="match status" value="1"/>
</dbReference>
<evidence type="ECO:0000313" key="1">
    <source>
        <dbReference type="EMBL" id="KIY52103.1"/>
    </source>
</evidence>
<dbReference type="Gene3D" id="2.40.70.10">
    <property type="entry name" value="Acid Proteases"/>
    <property type="match status" value="1"/>
</dbReference>
<dbReference type="OrthoDB" id="5596707at2759"/>
<gene>
    <name evidence="1" type="ORF">FISHEDRAFT_35771</name>
</gene>
<proteinExistence type="predicted"/>
<sequence>MPPRGGCVAPQFITTKSSTPLAFEHYWHDLEQHFDTTGITDLRQKKQWAVHYPNVQTAMIMKGVVEYTDNAVTWDAYKKAIKKLYIGDTDDRQWTISDLTYLCGEVTCKLFMSLYEFCSFKHSFMVIYSYLKGQNKLSDTEASHMLFMMLDSHIINTVASHLAIVCQDHLLGDPYPCVTVIVTIAAFVVTTHTVVLKSRLTFAPVFNNVEEVEGVLDGGCQIVTMSKHCASNLGIMWNPDECINLQSANGIKDKMLSLAHDIPFCFHSMMVYLQCHIVDTPANNILLSRPFYKLTSAVTCSFVTGEESLTLKNPSNGKHLMFPTYCHGDAHYKVSAYTHAEFNEVEGLKMGFQTVST</sequence>
<name>A0A0D7AMT9_9AGAR</name>
<protein>
    <submittedName>
        <fullName evidence="1">Uncharacterized protein</fullName>
    </submittedName>
</protein>
<dbReference type="AlphaFoldDB" id="A0A0D7AMT9"/>
<organism evidence="1 2">
    <name type="scientific">Fistulina hepatica ATCC 64428</name>
    <dbReference type="NCBI Taxonomy" id="1128425"/>
    <lineage>
        <taxon>Eukaryota</taxon>
        <taxon>Fungi</taxon>
        <taxon>Dikarya</taxon>
        <taxon>Basidiomycota</taxon>
        <taxon>Agaricomycotina</taxon>
        <taxon>Agaricomycetes</taxon>
        <taxon>Agaricomycetidae</taxon>
        <taxon>Agaricales</taxon>
        <taxon>Fistulinaceae</taxon>
        <taxon>Fistulina</taxon>
    </lineage>
</organism>
<reference evidence="1 2" key="1">
    <citation type="journal article" date="2015" name="Fungal Genet. Biol.">
        <title>Evolution of novel wood decay mechanisms in Agaricales revealed by the genome sequences of Fistulina hepatica and Cylindrobasidium torrendii.</title>
        <authorList>
            <person name="Floudas D."/>
            <person name="Held B.W."/>
            <person name="Riley R."/>
            <person name="Nagy L.G."/>
            <person name="Koehler G."/>
            <person name="Ransdell A.S."/>
            <person name="Younus H."/>
            <person name="Chow J."/>
            <person name="Chiniquy J."/>
            <person name="Lipzen A."/>
            <person name="Tritt A."/>
            <person name="Sun H."/>
            <person name="Haridas S."/>
            <person name="LaButti K."/>
            <person name="Ohm R.A."/>
            <person name="Kues U."/>
            <person name="Blanchette R.A."/>
            <person name="Grigoriev I.V."/>
            <person name="Minto R.E."/>
            <person name="Hibbett D.S."/>
        </authorList>
    </citation>
    <scope>NUCLEOTIDE SEQUENCE [LARGE SCALE GENOMIC DNA]</scope>
    <source>
        <strain evidence="1 2">ATCC 64428</strain>
    </source>
</reference>
<dbReference type="InterPro" id="IPR021109">
    <property type="entry name" value="Peptidase_aspartic_dom_sf"/>
</dbReference>
<evidence type="ECO:0000313" key="2">
    <source>
        <dbReference type="Proteomes" id="UP000054144"/>
    </source>
</evidence>
<dbReference type="EMBL" id="KN881645">
    <property type="protein sequence ID" value="KIY52103.1"/>
    <property type="molecule type" value="Genomic_DNA"/>
</dbReference>
<dbReference type="Proteomes" id="UP000054144">
    <property type="component" value="Unassembled WGS sequence"/>
</dbReference>
<accession>A0A0D7AMT9</accession>
<keyword evidence="2" id="KW-1185">Reference proteome</keyword>